<evidence type="ECO:0000259" key="1">
    <source>
        <dbReference type="Pfam" id="PF21880"/>
    </source>
</evidence>
<organism evidence="2 3">
    <name type="scientific">Undibacterium danionis</name>
    <dbReference type="NCBI Taxonomy" id="1812100"/>
    <lineage>
        <taxon>Bacteria</taxon>
        <taxon>Pseudomonadati</taxon>
        <taxon>Pseudomonadota</taxon>
        <taxon>Betaproteobacteria</taxon>
        <taxon>Burkholderiales</taxon>
        <taxon>Oxalobacteraceae</taxon>
        <taxon>Undibacterium</taxon>
    </lineage>
</organism>
<dbReference type="InterPro" id="IPR006311">
    <property type="entry name" value="TAT_signal"/>
</dbReference>
<reference evidence="2 3" key="1">
    <citation type="submission" date="2024-09" db="EMBL/GenBank/DDBJ databases">
        <authorList>
            <person name="Sun Q."/>
            <person name="Mori K."/>
        </authorList>
    </citation>
    <scope>NUCLEOTIDE SEQUENCE [LARGE SCALE GENOMIC DNA]</scope>
    <source>
        <strain evidence="2 3">CCM 8677</strain>
    </source>
</reference>
<evidence type="ECO:0000313" key="2">
    <source>
        <dbReference type="EMBL" id="MFC0351738.1"/>
    </source>
</evidence>
<sequence length="157" mass="16936">MSEIPGSNRRHFLLFGGASALAATAVANNVTSSRMLAADHAESSACELSLAANYCLQNFSLNDFKPLLGEKFKVSGFLFSTALQLHAVTSHLRDGDKRPQESRSEPFSLHFIGTGRTSLSSAIQVLHHPQIGSFNVFVNQIGGANTANEKHYEVVFG</sequence>
<dbReference type="EMBL" id="JBHLXJ010000029">
    <property type="protein sequence ID" value="MFC0351738.1"/>
    <property type="molecule type" value="Genomic_DNA"/>
</dbReference>
<dbReference type="InterPro" id="IPR054209">
    <property type="entry name" value="DUF6916"/>
</dbReference>
<dbReference type="Proteomes" id="UP001589844">
    <property type="component" value="Unassembled WGS sequence"/>
</dbReference>
<evidence type="ECO:0000313" key="3">
    <source>
        <dbReference type="Proteomes" id="UP001589844"/>
    </source>
</evidence>
<dbReference type="PROSITE" id="PS51318">
    <property type="entry name" value="TAT"/>
    <property type="match status" value="1"/>
</dbReference>
<gene>
    <name evidence="2" type="ORF">ACFFJH_18115</name>
</gene>
<comment type="caution">
    <text evidence="2">The sequence shown here is derived from an EMBL/GenBank/DDBJ whole genome shotgun (WGS) entry which is preliminary data.</text>
</comment>
<dbReference type="RefSeq" id="WP_390214378.1">
    <property type="nucleotide sequence ID" value="NZ_JBHLXJ010000029.1"/>
</dbReference>
<dbReference type="Pfam" id="PF21880">
    <property type="entry name" value="DUF6916"/>
    <property type="match status" value="1"/>
</dbReference>
<protein>
    <submittedName>
        <fullName evidence="2">DUF6916 family protein</fullName>
    </submittedName>
</protein>
<feature type="domain" description="DUF6916" evidence="1">
    <location>
        <begin position="60"/>
        <end position="156"/>
    </location>
</feature>
<accession>A0ABV6IIV0</accession>
<keyword evidence="3" id="KW-1185">Reference proteome</keyword>
<proteinExistence type="predicted"/>
<name>A0ABV6IIV0_9BURK</name>